<sequence length="171" mass="17959">MAEPLKYNKNIDLVKGESNLLFIAGLPVAYAKKDDFKFSPSTIDVASKFSGKYADKMGGKNEWSLSVEAFVSKTSGHMSYEALENIAASGKAVPFEICAVTLVDDNGVRSITKGAVFRKGRVTVSDLSKASSAGEYETCTCTLNGSGPLLNAEGNEIGSTEALTAAGVTIS</sequence>
<dbReference type="InterPro" id="IPR011855">
    <property type="entry name" value="Phgtail_TP901_1"/>
</dbReference>
<proteinExistence type="predicted"/>
<name>A0A8S5Q9M7_9CAUD</name>
<dbReference type="EMBL" id="BK015608">
    <property type="protein sequence ID" value="DAE15626.1"/>
    <property type="molecule type" value="Genomic_DNA"/>
</dbReference>
<reference evidence="1" key="1">
    <citation type="journal article" date="2021" name="Proc. Natl. Acad. Sci. U.S.A.">
        <title>A Catalog of Tens of Thousands of Viruses from Human Metagenomes Reveals Hidden Associations with Chronic Diseases.</title>
        <authorList>
            <person name="Tisza M.J."/>
            <person name="Buck C.B."/>
        </authorList>
    </citation>
    <scope>NUCLEOTIDE SEQUENCE</scope>
    <source>
        <strain evidence="1">Ctoic9</strain>
    </source>
</reference>
<dbReference type="Pfam" id="PF06199">
    <property type="entry name" value="Phage_tail_2"/>
    <property type="match status" value="1"/>
</dbReference>
<organism evidence="1">
    <name type="scientific">Siphoviridae sp. ctoic9</name>
    <dbReference type="NCBI Taxonomy" id="2825671"/>
    <lineage>
        <taxon>Viruses</taxon>
        <taxon>Duplodnaviria</taxon>
        <taxon>Heunggongvirae</taxon>
        <taxon>Uroviricota</taxon>
        <taxon>Caudoviricetes</taxon>
    </lineage>
</organism>
<accession>A0A8S5Q9M7</accession>
<evidence type="ECO:0000313" key="1">
    <source>
        <dbReference type="EMBL" id="DAE15626.1"/>
    </source>
</evidence>
<protein>
    <submittedName>
        <fullName evidence="1">PORTAL PROTEIN, 15 PROTEIN, HEAD PROTEIN, TAILED BACTERIOPHAGE, SIPHOVIRIDAE.6A</fullName>
    </submittedName>
</protein>